<comment type="caution">
    <text evidence="1">The sequence shown here is derived from an EMBL/GenBank/DDBJ whole genome shotgun (WGS) entry which is preliminary data.</text>
</comment>
<name>A0AAN8NMD0_POLSC</name>
<dbReference type="EMBL" id="JAWJWE010000039">
    <property type="protein sequence ID" value="KAK6621309.1"/>
    <property type="molecule type" value="Genomic_DNA"/>
</dbReference>
<reference evidence="1 2" key="1">
    <citation type="submission" date="2023-10" db="EMBL/GenBank/DDBJ databases">
        <title>Genomes of two closely related lineages of the louse Polyplax serrata with different host specificities.</title>
        <authorList>
            <person name="Martinu J."/>
            <person name="Tarabai H."/>
            <person name="Stefka J."/>
            <person name="Hypsa V."/>
        </authorList>
    </citation>
    <scope>NUCLEOTIDE SEQUENCE [LARGE SCALE GENOMIC DNA]</scope>
    <source>
        <strain evidence="1">HR10_N</strain>
    </source>
</reference>
<dbReference type="Proteomes" id="UP001372834">
    <property type="component" value="Unassembled WGS sequence"/>
</dbReference>
<protein>
    <submittedName>
        <fullName evidence="1">Uncharacterized protein</fullName>
    </submittedName>
</protein>
<proteinExistence type="predicted"/>
<dbReference type="AlphaFoldDB" id="A0AAN8NMD0"/>
<evidence type="ECO:0000313" key="1">
    <source>
        <dbReference type="EMBL" id="KAK6621309.1"/>
    </source>
</evidence>
<organism evidence="1 2">
    <name type="scientific">Polyplax serrata</name>
    <name type="common">Common mouse louse</name>
    <dbReference type="NCBI Taxonomy" id="468196"/>
    <lineage>
        <taxon>Eukaryota</taxon>
        <taxon>Metazoa</taxon>
        <taxon>Ecdysozoa</taxon>
        <taxon>Arthropoda</taxon>
        <taxon>Hexapoda</taxon>
        <taxon>Insecta</taxon>
        <taxon>Pterygota</taxon>
        <taxon>Neoptera</taxon>
        <taxon>Paraneoptera</taxon>
        <taxon>Psocodea</taxon>
        <taxon>Troctomorpha</taxon>
        <taxon>Phthiraptera</taxon>
        <taxon>Anoplura</taxon>
        <taxon>Polyplacidae</taxon>
        <taxon>Polyplax</taxon>
    </lineage>
</organism>
<evidence type="ECO:0000313" key="2">
    <source>
        <dbReference type="Proteomes" id="UP001372834"/>
    </source>
</evidence>
<gene>
    <name evidence="1" type="ORF">RUM43_011615</name>
</gene>
<accession>A0AAN8NMD0</accession>
<sequence>MVPCAEYDRTQMIALVGVKPAFRKWIYFRNKKVRIIMCCLKCVVTAYETPQFKLKVCLHQEQNQTDLNKADPSRREGEKLMIKG</sequence>